<dbReference type="Gene3D" id="3.80.10.10">
    <property type="entry name" value="Ribonuclease Inhibitor"/>
    <property type="match status" value="1"/>
</dbReference>
<reference evidence="1 2" key="1">
    <citation type="journal article" date="2020" name="Genomics">
        <title>Complete, high-quality genomes from long-read metagenomic sequencing of two wolf lichen thalli reveals enigmatic genome architecture.</title>
        <authorList>
            <person name="McKenzie S.K."/>
            <person name="Walston R.F."/>
            <person name="Allen J.L."/>
        </authorList>
    </citation>
    <scope>NUCLEOTIDE SEQUENCE [LARGE SCALE GENOMIC DNA]</scope>
    <source>
        <strain evidence="1">WasteWater1</strain>
    </source>
</reference>
<evidence type="ECO:0008006" key="3">
    <source>
        <dbReference type="Google" id="ProtNLM"/>
    </source>
</evidence>
<dbReference type="Proteomes" id="UP000593566">
    <property type="component" value="Unassembled WGS sequence"/>
</dbReference>
<name>A0A8H6C8D5_9LECA</name>
<gene>
    <name evidence="1" type="ORF">HO133_005999</name>
</gene>
<comment type="caution">
    <text evidence="1">The sequence shown here is derived from an EMBL/GenBank/DDBJ whole genome shotgun (WGS) entry which is preliminary data.</text>
</comment>
<protein>
    <recommendedName>
        <fullName evidence="3">F-box domain-containing protein</fullName>
    </recommendedName>
</protein>
<organism evidence="1 2">
    <name type="scientific">Letharia lupina</name>
    <dbReference type="NCBI Taxonomy" id="560253"/>
    <lineage>
        <taxon>Eukaryota</taxon>
        <taxon>Fungi</taxon>
        <taxon>Dikarya</taxon>
        <taxon>Ascomycota</taxon>
        <taxon>Pezizomycotina</taxon>
        <taxon>Lecanoromycetes</taxon>
        <taxon>OSLEUM clade</taxon>
        <taxon>Lecanoromycetidae</taxon>
        <taxon>Lecanorales</taxon>
        <taxon>Lecanorineae</taxon>
        <taxon>Parmeliaceae</taxon>
        <taxon>Letharia</taxon>
    </lineage>
</organism>
<dbReference type="InterPro" id="IPR032675">
    <property type="entry name" value="LRR_dom_sf"/>
</dbReference>
<evidence type="ECO:0000313" key="1">
    <source>
        <dbReference type="EMBL" id="KAF6218648.1"/>
    </source>
</evidence>
<proteinExistence type="predicted"/>
<dbReference type="EMBL" id="JACCJB010000022">
    <property type="protein sequence ID" value="KAF6218648.1"/>
    <property type="molecule type" value="Genomic_DNA"/>
</dbReference>
<keyword evidence="2" id="KW-1185">Reference proteome</keyword>
<dbReference type="AlphaFoldDB" id="A0A8H6C8D5"/>
<evidence type="ECO:0000313" key="2">
    <source>
        <dbReference type="Proteomes" id="UP000593566"/>
    </source>
</evidence>
<accession>A0A8H6C8D5</accession>
<dbReference type="GeneID" id="59334404"/>
<dbReference type="RefSeq" id="XP_037148083.1">
    <property type="nucleotide sequence ID" value="XM_037296902.1"/>
</dbReference>
<sequence>MDSKPIHFNDVPLDVKKNIILGYITRPEDLKSLCLTSKRLRDIATPPLYRKVLLFIGGHKDIRVSGLLSRSNPGIQHVRKVYLQLEKTPVPALDIHVNSDDSSEDEEDAQIEDIVGAARQAQFTVRLLLDFLPNDILEKFSWQNWEPFSMDNWVLLMKKQKRLKAVQIEPVDRNFMPELEKNPGLLTSLEGAASLHFYPDTVDRLKACQKVVETQTKFNKLQLSSGFAYSGEIHGDLEDSSTRPGLLTRTVFSHMMPFETCIPMILKKLRIDNIDLRYAADTYMKFIKFSALESLVINGCRGADTVFAQMSKPLLRPTKLKKIRWFHSEETSVTHALEAFDGLLEAMSGLEILHVDIRGFSGLPNPTAIAHHGKTLRLLGVRSRDLASNLMRYESEQLDEICTACTELRQLGITFPDTSVSDAHPSSEFKQAQRCLKKLRHLITLNLHFWPTTRSSFISRNYKLKYEWYDLYEHALQRLAQQILEASDAHSKEQGWGLGHRSLLAVVAFGANGKTSPDGESILKLKQLPFVRGLKVDPFGKAEMLAVKTMWRMVQFIEPESDILNFSTYDLHDAHSNAP</sequence>